<evidence type="ECO:0000313" key="3">
    <source>
        <dbReference type="EMBL" id="CEP24872.1"/>
    </source>
</evidence>
<feature type="region of interest" description="Disordered" evidence="2">
    <location>
        <begin position="273"/>
        <end position="310"/>
    </location>
</feature>
<evidence type="ECO:0000256" key="1">
    <source>
        <dbReference type="SAM" id="Coils"/>
    </source>
</evidence>
<gene>
    <name evidence="3" type="ORF">BN1211_5806</name>
</gene>
<evidence type="ECO:0008006" key="5">
    <source>
        <dbReference type="Google" id="ProtNLM"/>
    </source>
</evidence>
<reference evidence="4" key="1">
    <citation type="journal article" date="2015" name="J. Biotechnol.">
        <title>The structure of the Cyberlindnera jadinii genome and its relation to Candida utilis analyzed by the occurrence of single nucleotide polymorphisms.</title>
        <authorList>
            <person name="Rupp O."/>
            <person name="Brinkrolf K."/>
            <person name="Buerth C."/>
            <person name="Kunigo M."/>
            <person name="Schneider J."/>
            <person name="Jaenicke S."/>
            <person name="Goesmann A."/>
            <person name="Puehler A."/>
            <person name="Jaeger K.-E."/>
            <person name="Ernst J.F."/>
        </authorList>
    </citation>
    <scope>NUCLEOTIDE SEQUENCE [LARGE SCALE GENOMIC DNA]</scope>
    <source>
        <strain evidence="4">ATCC 18201 / CBS 1600 / BCRC 20928 / JCM 3617 / NBRC 0987 / NRRL Y-1542</strain>
    </source>
</reference>
<proteinExistence type="predicted"/>
<dbReference type="EMBL" id="CDQK01000007">
    <property type="protein sequence ID" value="CEP24872.1"/>
    <property type="molecule type" value="Genomic_DNA"/>
</dbReference>
<name>A0A0H5C9V6_CYBJN</name>
<accession>A0A0H5C9V6</accession>
<dbReference type="AlphaFoldDB" id="A0A0H5C9V6"/>
<feature type="region of interest" description="Disordered" evidence="2">
    <location>
        <begin position="36"/>
        <end position="221"/>
    </location>
</feature>
<protein>
    <recommendedName>
        <fullName evidence="5">Topoisomerase I damage affected protein 11</fullName>
    </recommendedName>
</protein>
<feature type="region of interest" description="Disordered" evidence="2">
    <location>
        <begin position="381"/>
        <end position="414"/>
    </location>
</feature>
<evidence type="ECO:0000313" key="4">
    <source>
        <dbReference type="Proteomes" id="UP000038830"/>
    </source>
</evidence>
<dbReference type="Proteomes" id="UP000038830">
    <property type="component" value="Unassembled WGS sequence"/>
</dbReference>
<keyword evidence="1" id="KW-0175">Coiled coil</keyword>
<sequence length="414" mass="45316">MDKDGKFDKFIEDFDKSLDTDTSSFKTIGLHKTITGASTGRMSSSPSSPVMTTPTKSRRNSIPPEEAPLHPIRTLDSILDGVDGNTGNKPGIKVNTPPSTASTTTTTAPGGSNPRPVKLSSGSSGVGGMKRSSTVSSGLLARQPSRRGLNLNLMNTHTRQHSSGSRVTSPEPQGSTSSNSTPQRDNNFTPSRRISTTPNGKHGTSASRPRRRTNSSVTSTDFDELSDTFRMLATKEMRIVELKEQMKRIQRELELEEAELKKLKTEIGNTIQKDMSSPSVSQKTIREDPAEAQAASVKQDHSLPSQVKPLQSSVSKRTSIWSKPVNFLNQFDQLLQNEIEKLNKDSFGSSTTSTKDEDMLNTVSSSLWTFVSDVKQGLMGDYDTEDDINSNSTKHEQSNGTAHEQEMITINRHK</sequence>
<organism evidence="3 4">
    <name type="scientific">Cyberlindnera jadinii (strain ATCC 18201 / CBS 1600 / BCRC 20928 / JCM 3617 / NBRC 0987 / NRRL Y-1542)</name>
    <name type="common">Torula yeast</name>
    <name type="synonym">Candida utilis</name>
    <dbReference type="NCBI Taxonomy" id="983966"/>
    <lineage>
        <taxon>Eukaryota</taxon>
        <taxon>Fungi</taxon>
        <taxon>Dikarya</taxon>
        <taxon>Ascomycota</taxon>
        <taxon>Saccharomycotina</taxon>
        <taxon>Saccharomycetes</taxon>
        <taxon>Phaffomycetales</taxon>
        <taxon>Phaffomycetaceae</taxon>
        <taxon>Cyberlindnera</taxon>
    </lineage>
</organism>
<evidence type="ECO:0000256" key="2">
    <source>
        <dbReference type="SAM" id="MobiDB-lite"/>
    </source>
</evidence>
<feature type="compositionally biased region" description="Polar residues" evidence="2">
    <location>
        <begin position="273"/>
        <end position="283"/>
    </location>
</feature>
<feature type="coiled-coil region" evidence="1">
    <location>
        <begin position="232"/>
        <end position="273"/>
    </location>
</feature>
<feature type="compositionally biased region" description="Low complexity" evidence="2">
    <location>
        <begin position="96"/>
        <end position="112"/>
    </location>
</feature>
<feature type="compositionally biased region" description="Low complexity" evidence="2">
    <location>
        <begin position="38"/>
        <end position="55"/>
    </location>
</feature>
<feature type="compositionally biased region" description="Polar residues" evidence="2">
    <location>
        <begin position="152"/>
        <end position="207"/>
    </location>
</feature>